<organism evidence="1 2">
    <name type="scientific">Sulfobacillus thermosulfidooxidans (strain DSM 9293 / VKM B-1269 / AT-1)</name>
    <dbReference type="NCBI Taxonomy" id="929705"/>
    <lineage>
        <taxon>Bacteria</taxon>
        <taxon>Bacillati</taxon>
        <taxon>Bacillota</taxon>
        <taxon>Clostridia</taxon>
        <taxon>Eubacteriales</taxon>
        <taxon>Clostridiales Family XVII. Incertae Sedis</taxon>
        <taxon>Sulfobacillus</taxon>
    </lineage>
</organism>
<accession>A0A1W1W7D9</accession>
<dbReference type="AlphaFoldDB" id="A0A1W1W7D9"/>
<evidence type="ECO:0000313" key="2">
    <source>
        <dbReference type="Proteomes" id="UP000192660"/>
    </source>
</evidence>
<name>A0A1W1W7D9_SULTA</name>
<evidence type="ECO:0000313" key="1">
    <source>
        <dbReference type="EMBL" id="SMC01970.1"/>
    </source>
</evidence>
<proteinExistence type="predicted"/>
<dbReference type="EMBL" id="FWWY01000001">
    <property type="protein sequence ID" value="SMC01970.1"/>
    <property type="molecule type" value="Genomic_DNA"/>
</dbReference>
<reference evidence="2" key="1">
    <citation type="submission" date="2017-04" db="EMBL/GenBank/DDBJ databases">
        <authorList>
            <person name="Varghese N."/>
            <person name="Submissions S."/>
        </authorList>
    </citation>
    <scope>NUCLEOTIDE SEQUENCE [LARGE SCALE GENOMIC DNA]</scope>
    <source>
        <strain evidence="2">DSM 9293</strain>
    </source>
</reference>
<sequence length="108" mass="12040">MRVFDTPSRRPRPHLLVLYRTSPSASTHDTHPQRLIKQQPMLPRYTERLAACAQNRGGLIETRAPGGIPLSLLPHLLQGPFRQRGDVGIGTAIPIIKTTNIVRTHNGH</sequence>
<dbReference type="Proteomes" id="UP000192660">
    <property type="component" value="Unassembled WGS sequence"/>
</dbReference>
<keyword evidence="2" id="KW-1185">Reference proteome</keyword>
<gene>
    <name evidence="1" type="ORF">SAMN00768000_0191</name>
</gene>
<protein>
    <submittedName>
        <fullName evidence="1">Uncharacterized protein</fullName>
    </submittedName>
</protein>